<dbReference type="InterPro" id="IPR050646">
    <property type="entry name" value="Cas1"/>
</dbReference>
<evidence type="ECO:0000256" key="9">
    <source>
        <dbReference type="ARBA" id="ARBA00023118"/>
    </source>
</evidence>
<evidence type="ECO:0000256" key="2">
    <source>
        <dbReference type="ARBA" id="ARBA00022723"/>
    </source>
</evidence>
<dbReference type="PANTHER" id="PTHR34353:SF2">
    <property type="entry name" value="CRISPR-ASSOCIATED ENDONUCLEASE CAS1 1"/>
    <property type="match status" value="1"/>
</dbReference>
<feature type="binding site" evidence="14">
    <location>
        <position position="436"/>
    </location>
    <ligand>
        <name>Mn(2+)</name>
        <dbReference type="ChEBI" id="CHEBI:29035"/>
    </ligand>
</feature>
<dbReference type="Gene3D" id="3.90.320.10">
    <property type="match status" value="1"/>
</dbReference>
<evidence type="ECO:0000256" key="3">
    <source>
        <dbReference type="ARBA" id="ARBA00022759"/>
    </source>
</evidence>
<keyword evidence="2 14" id="KW-0479">Metal-binding</keyword>
<dbReference type="GO" id="GO:0004519">
    <property type="term" value="F:endonuclease activity"/>
    <property type="evidence" value="ECO:0007669"/>
    <property type="project" value="UniProtKB-UniRule"/>
</dbReference>
<evidence type="ECO:0000256" key="1">
    <source>
        <dbReference type="ARBA" id="ARBA00022722"/>
    </source>
</evidence>
<dbReference type="InterPro" id="IPR042211">
    <property type="entry name" value="CRISPR-assoc_Cas1_N"/>
</dbReference>
<comment type="function">
    <text evidence="14">CRISPR (clustered regularly interspaced short palindromic repeat), is an adaptive immune system that provides protection against mobile genetic elements (viruses, transposable elements and conjugative plasmids). CRISPR clusters contain spacers, sequences complementary to antecedent mobile elements, and target invading nucleic acids. CRISPR clusters are transcribed and processed into CRISPR RNA (crRNA). Acts as a dsDNA endonuclease. Involved in the integration of spacer DNA into the CRISPR cassette.</text>
</comment>
<evidence type="ECO:0000256" key="4">
    <source>
        <dbReference type="ARBA" id="ARBA00022801"/>
    </source>
</evidence>
<feature type="binding site" evidence="14">
    <location>
        <position position="365"/>
    </location>
    <ligand>
        <name>Mn(2+)</name>
        <dbReference type="ChEBI" id="CHEBI:29035"/>
    </ligand>
</feature>
<dbReference type="GO" id="GO:0043571">
    <property type="term" value="P:maintenance of CRISPR repeat elements"/>
    <property type="evidence" value="ECO:0007669"/>
    <property type="project" value="UniProtKB-UniRule"/>
</dbReference>
<sequence>MLNEFIYCPRLFYLEWVDGLFEHNADTAEGALVHERSDSGGGRAPGPDMANMEGWEGVARSVTLDAPSLGLVATIDVLEGAGGEVYPVDHKKGRPQPDGTPWDPDRYQLAAQVLVLRENGYRAQGGFVSYRATRSRVWVEVTPDLEEAVRKRLAELRLVAASAKPPPPLVDSNKCPRCSLVGICLPDETTLLASGDAAELRPRRLIAARPNAQPLYVQDQDCTVGLKGGRVEVRRGDDVVASVRRIDLLEVALFGAARITSPALRDLAADGIPITHFTYGGWFKAMTVGIETNNIGLRIAQFRAADDLDRSLEFARRFVNAKIRNARVLLRRNGGSDCRAAVRDLARLARAADAAPDFEVLLGIEGAAARTYFGALATVLRGRSRRLRGLDFSQRTRRPPRDRANATLSFLYALLTKEATLAARRVGFDPLLGFYHRPRFGRPALALDLMEEFRPLIADSVLITLINGDRMRPGYFEERADAVVLSPVGRRTVISAFEKRMATEVRHPTFGYKVTYRRALELQARILAAALLGEIPAYRPFTTR</sequence>
<keyword evidence="7" id="KW-0408">Iron</keyword>
<name>A0A1H6FPS6_THEAL</name>
<dbReference type="Gene3D" id="3.100.10.20">
    <property type="entry name" value="CRISPR-associated endonuclease Cas1, N-terminal domain"/>
    <property type="match status" value="1"/>
</dbReference>
<dbReference type="Pfam" id="PF01930">
    <property type="entry name" value="Cas_Cas4"/>
    <property type="match status" value="1"/>
</dbReference>
<dbReference type="InterPro" id="IPR042206">
    <property type="entry name" value="CRISPR-assoc_Cas1_C"/>
</dbReference>
<evidence type="ECO:0000313" key="16">
    <source>
        <dbReference type="EMBL" id="SEH12897.1"/>
    </source>
</evidence>
<dbReference type="AlphaFoldDB" id="A0A1H6FPS6"/>
<evidence type="ECO:0000256" key="6">
    <source>
        <dbReference type="ARBA" id="ARBA00022842"/>
    </source>
</evidence>
<evidence type="ECO:0000256" key="5">
    <source>
        <dbReference type="ARBA" id="ARBA00022839"/>
    </source>
</evidence>
<evidence type="ECO:0000256" key="11">
    <source>
        <dbReference type="ARBA" id="ARBA00023211"/>
    </source>
</evidence>
<comment type="similarity">
    <text evidence="14">Belongs to the CRISPR-associated endonuclease Cas1 family.</text>
</comment>
<dbReference type="InterPro" id="IPR002729">
    <property type="entry name" value="CRISPR-assoc_Cas1"/>
</dbReference>
<keyword evidence="10 14" id="KW-0238">DNA-binding</keyword>
<dbReference type="EMBL" id="FNWJ01000001">
    <property type="protein sequence ID" value="SEH12897.1"/>
    <property type="molecule type" value="Genomic_DNA"/>
</dbReference>
<feature type="domain" description="DUF83" evidence="15">
    <location>
        <begin position="2"/>
        <end position="185"/>
    </location>
</feature>
<gene>
    <name evidence="14" type="primary">cas1</name>
    <name evidence="16" type="ORF">SAMN02745716_1238</name>
</gene>
<evidence type="ECO:0000256" key="8">
    <source>
        <dbReference type="ARBA" id="ARBA00023014"/>
    </source>
</evidence>
<dbReference type="HAMAP" id="MF_01470">
    <property type="entry name" value="Cas1"/>
    <property type="match status" value="1"/>
</dbReference>
<dbReference type="GO" id="GO:0003677">
    <property type="term" value="F:DNA binding"/>
    <property type="evidence" value="ECO:0007669"/>
    <property type="project" value="UniProtKB-KW"/>
</dbReference>
<evidence type="ECO:0000259" key="15">
    <source>
        <dbReference type="Pfam" id="PF01930"/>
    </source>
</evidence>
<accession>A0A1H6FPS6</accession>
<comment type="cofactor">
    <cofactor evidence="14">
        <name>Mg(2+)</name>
        <dbReference type="ChEBI" id="CHEBI:18420"/>
    </cofactor>
    <cofactor evidence="14">
        <name>Mn(2+)</name>
        <dbReference type="ChEBI" id="CHEBI:29035"/>
    </cofactor>
</comment>
<dbReference type="Gene3D" id="1.20.120.920">
    <property type="entry name" value="CRISPR-associated endonuclease Cas1, C-terminal domain"/>
    <property type="match status" value="1"/>
</dbReference>
<proteinExistence type="inferred from homology"/>
<comment type="catalytic activity">
    <reaction evidence="12">
        <text>exonucleolytic cleavage in the 5'- to 3'-direction to yield nucleoside 3'-phosphates.</text>
        <dbReference type="EC" id="3.1.12.1"/>
    </reaction>
</comment>
<keyword evidence="17" id="KW-1185">Reference proteome</keyword>
<evidence type="ECO:0000256" key="12">
    <source>
        <dbReference type="ARBA" id="ARBA00033996"/>
    </source>
</evidence>
<evidence type="ECO:0000256" key="7">
    <source>
        <dbReference type="ARBA" id="ARBA00023004"/>
    </source>
</evidence>
<comment type="subunit">
    <text evidence="13 14">Homodimer, forms a heterotetramer with a Cas2 homodimer.</text>
</comment>
<dbReference type="CDD" id="cd09634">
    <property type="entry name" value="Cas1_I-II-III"/>
    <property type="match status" value="1"/>
</dbReference>
<keyword evidence="6 14" id="KW-0460">Magnesium</keyword>
<dbReference type="InterPro" id="IPR022765">
    <property type="entry name" value="Dna2/Cas4_DUF83"/>
</dbReference>
<dbReference type="NCBIfam" id="TIGR00287">
    <property type="entry name" value="cas1"/>
    <property type="match status" value="1"/>
</dbReference>
<dbReference type="GO" id="GO:0051536">
    <property type="term" value="F:iron-sulfur cluster binding"/>
    <property type="evidence" value="ECO:0007669"/>
    <property type="project" value="UniProtKB-KW"/>
</dbReference>
<dbReference type="GO" id="GO:0004527">
    <property type="term" value="F:exonuclease activity"/>
    <property type="evidence" value="ECO:0007669"/>
    <property type="project" value="UniProtKB-KW"/>
</dbReference>
<keyword evidence="4 14" id="KW-0378">Hydrolase</keyword>
<keyword evidence="5" id="KW-0269">Exonuclease</keyword>
<reference evidence="17" key="1">
    <citation type="submission" date="2016-10" db="EMBL/GenBank/DDBJ databases">
        <authorList>
            <person name="Varghese N."/>
            <person name="Submissions S."/>
        </authorList>
    </citation>
    <scope>NUCLEOTIDE SEQUENCE [LARGE SCALE GENOMIC DNA]</scope>
    <source>
        <strain evidence="17">ATCC 35263</strain>
    </source>
</reference>
<evidence type="ECO:0000256" key="14">
    <source>
        <dbReference type="HAMAP-Rule" id="MF_01470"/>
    </source>
</evidence>
<dbReference type="STRING" id="29539.SAMN02745716_1238"/>
<keyword evidence="9 14" id="KW-0051">Antiviral defense</keyword>
<dbReference type="Proteomes" id="UP000222056">
    <property type="component" value="Unassembled WGS sequence"/>
</dbReference>
<dbReference type="GO" id="GO:0046872">
    <property type="term" value="F:metal ion binding"/>
    <property type="evidence" value="ECO:0007669"/>
    <property type="project" value="UniProtKB-UniRule"/>
</dbReference>
<feature type="binding site" evidence="14">
    <location>
        <position position="451"/>
    </location>
    <ligand>
        <name>Mn(2+)</name>
        <dbReference type="ChEBI" id="CHEBI:29035"/>
    </ligand>
</feature>
<protein>
    <recommendedName>
        <fullName evidence="14">CRISPR-associated endonuclease Cas1</fullName>
        <ecNumber evidence="14">3.1.-.-</ecNumber>
    </recommendedName>
</protein>
<dbReference type="Pfam" id="PF01867">
    <property type="entry name" value="Cas_Cas1"/>
    <property type="match status" value="1"/>
</dbReference>
<keyword evidence="11 14" id="KW-0464">Manganese</keyword>
<dbReference type="PANTHER" id="PTHR34353">
    <property type="entry name" value="CRISPR-ASSOCIATED ENDONUCLEASE CAS1 1"/>
    <property type="match status" value="1"/>
</dbReference>
<evidence type="ECO:0000256" key="10">
    <source>
        <dbReference type="ARBA" id="ARBA00023125"/>
    </source>
</evidence>
<dbReference type="NCBIfam" id="TIGR00372">
    <property type="entry name" value="cas4"/>
    <property type="match status" value="1"/>
</dbReference>
<organism evidence="16 17">
    <name type="scientific">Thermoleophilum album</name>
    <dbReference type="NCBI Taxonomy" id="29539"/>
    <lineage>
        <taxon>Bacteria</taxon>
        <taxon>Bacillati</taxon>
        <taxon>Actinomycetota</taxon>
        <taxon>Thermoleophilia</taxon>
        <taxon>Thermoleophilales</taxon>
        <taxon>Thermoleophilaceae</taxon>
        <taxon>Thermoleophilum</taxon>
    </lineage>
</organism>
<evidence type="ECO:0000256" key="13">
    <source>
        <dbReference type="ARBA" id="ARBA00038592"/>
    </source>
</evidence>
<dbReference type="GO" id="GO:0051607">
    <property type="term" value="P:defense response to virus"/>
    <property type="evidence" value="ECO:0007669"/>
    <property type="project" value="UniProtKB-UniRule"/>
</dbReference>
<keyword evidence="1 14" id="KW-0540">Nuclease</keyword>
<dbReference type="InterPro" id="IPR013343">
    <property type="entry name" value="CRISPR-assoc_prot_Cas4"/>
</dbReference>
<dbReference type="EC" id="3.1.-.-" evidence="14"/>
<dbReference type="InterPro" id="IPR011604">
    <property type="entry name" value="PDDEXK-like_dom_sf"/>
</dbReference>
<keyword evidence="8" id="KW-0411">Iron-sulfur</keyword>
<keyword evidence="3 14" id="KW-0255">Endonuclease</keyword>
<evidence type="ECO:0000313" key="17">
    <source>
        <dbReference type="Proteomes" id="UP000222056"/>
    </source>
</evidence>